<keyword evidence="3" id="KW-1185">Reference proteome</keyword>
<dbReference type="CDD" id="cd18808">
    <property type="entry name" value="SF1_C_Upf1"/>
    <property type="match status" value="1"/>
</dbReference>
<dbReference type="SUPFAM" id="SSF52540">
    <property type="entry name" value="P-loop containing nucleoside triphosphate hydrolases"/>
    <property type="match status" value="1"/>
</dbReference>
<dbReference type="PANTHER" id="PTHR21529">
    <property type="entry name" value="MAMMARY TURMOR VIRUS RECEPTOR HOMOLOG 1, 2 MTVR1, 2"/>
    <property type="match status" value="1"/>
</dbReference>
<dbReference type="InterPro" id="IPR039904">
    <property type="entry name" value="TRANK1"/>
</dbReference>
<dbReference type="InterPro" id="IPR047187">
    <property type="entry name" value="SF1_C_Upf1"/>
</dbReference>
<dbReference type="InterPro" id="IPR041679">
    <property type="entry name" value="DNA2/NAM7-like_C"/>
</dbReference>
<evidence type="ECO:0000259" key="1">
    <source>
        <dbReference type="Pfam" id="PF13087"/>
    </source>
</evidence>
<organism evidence="2 3">
    <name type="scientific">Cannabis sativa</name>
    <name type="common">Hemp</name>
    <name type="synonym">Marijuana</name>
    <dbReference type="NCBI Taxonomy" id="3483"/>
    <lineage>
        <taxon>Eukaryota</taxon>
        <taxon>Viridiplantae</taxon>
        <taxon>Streptophyta</taxon>
        <taxon>Embryophyta</taxon>
        <taxon>Tracheophyta</taxon>
        <taxon>Spermatophyta</taxon>
        <taxon>Magnoliopsida</taxon>
        <taxon>eudicotyledons</taxon>
        <taxon>Gunneridae</taxon>
        <taxon>Pentapetalae</taxon>
        <taxon>rosids</taxon>
        <taxon>fabids</taxon>
        <taxon>Rosales</taxon>
        <taxon>Cannabaceae</taxon>
        <taxon>Cannabis</taxon>
    </lineage>
</organism>
<dbReference type="InterPro" id="IPR027417">
    <property type="entry name" value="P-loop_NTPase"/>
</dbReference>
<dbReference type="EMBL" id="JAATIQ010000124">
    <property type="protein sequence ID" value="KAF4379946.1"/>
    <property type="molecule type" value="Genomic_DNA"/>
</dbReference>
<feature type="domain" description="DNA2/NAM7 helicase-like C-terminal" evidence="1">
    <location>
        <begin position="53"/>
        <end position="118"/>
    </location>
</feature>
<evidence type="ECO:0000313" key="2">
    <source>
        <dbReference type="EMBL" id="KAF4379946.1"/>
    </source>
</evidence>
<comment type="caution">
    <text evidence="2">The sequence shown here is derived from an EMBL/GenBank/DDBJ whole genome shotgun (WGS) entry which is preliminary data.</text>
</comment>
<name>A0A7J6GAG3_CANSA</name>
<accession>A0A7J6GAG3</accession>
<dbReference type="Gene3D" id="3.40.50.300">
    <property type="entry name" value="P-loop containing nucleotide triphosphate hydrolases"/>
    <property type="match status" value="1"/>
</dbReference>
<reference evidence="2 3" key="1">
    <citation type="journal article" date="2020" name="bioRxiv">
        <title>Sequence and annotation of 42 cannabis genomes reveals extensive copy number variation in cannabinoid synthesis and pathogen resistance genes.</title>
        <authorList>
            <person name="Mckernan K.J."/>
            <person name="Helbert Y."/>
            <person name="Kane L.T."/>
            <person name="Ebling H."/>
            <person name="Zhang L."/>
            <person name="Liu B."/>
            <person name="Eaton Z."/>
            <person name="Mclaughlin S."/>
            <person name="Kingan S."/>
            <person name="Baybayan P."/>
            <person name="Concepcion G."/>
            <person name="Jordan M."/>
            <person name="Riva A."/>
            <person name="Barbazuk W."/>
            <person name="Harkins T."/>
        </authorList>
    </citation>
    <scope>NUCLEOTIDE SEQUENCE [LARGE SCALE GENOMIC DNA]</scope>
    <source>
        <strain evidence="3">cv. Jamaican Lion 4</strain>
        <tissue evidence="2">Leaf</tissue>
    </source>
</reference>
<protein>
    <recommendedName>
        <fullName evidence="1">DNA2/NAM7 helicase-like C-terminal domain-containing protein</fullName>
    </recommendedName>
</protein>
<dbReference type="Proteomes" id="UP000583929">
    <property type="component" value="Unassembled WGS sequence"/>
</dbReference>
<evidence type="ECO:0000313" key="3">
    <source>
        <dbReference type="Proteomes" id="UP000583929"/>
    </source>
</evidence>
<dbReference type="PANTHER" id="PTHR21529:SF4">
    <property type="entry name" value="TPR AND ANKYRIN REPEAT-CONTAINING PROTEIN 1"/>
    <property type="match status" value="1"/>
</dbReference>
<sequence>MVEVALVGKILQNLYKGIHSCMHHGMRPKLNLVLVWCLPILLKLLQFKEKVGKKYDYINGFRVKVKTIDGFQGGDEDIILMSTVRSDIGQTLDFISKPQRTNVALTRARHCLWILGNERTLANSQSIWEALVIDAKKRLCFYNADEDVSLVKAMLEIKKELDQFDDLLNADSMLFRNSKWKVIFSAQLLLSDINLQTYIYDISILIFLFLSLPFQISESGSRSSLEIMRFKVDGQIVISTVDIAKNSNYFQVLKIWDVLSPDDVPKLIKRLDNIFGNYTDDFLTLLIKLCSILSHHIVLLICLEIPKEWPPSLDFVRLKDLSNNKSESESIGPSSDGVSYVENSKVSESLLLMKFYSLSHGLHA</sequence>
<dbReference type="Pfam" id="PF13087">
    <property type="entry name" value="AAA_12"/>
    <property type="match status" value="1"/>
</dbReference>
<proteinExistence type="predicted"/>
<dbReference type="AlphaFoldDB" id="A0A7J6GAG3"/>
<gene>
    <name evidence="2" type="ORF">G4B88_029938</name>
</gene>